<feature type="compositionally biased region" description="Polar residues" evidence="1">
    <location>
        <begin position="154"/>
        <end position="165"/>
    </location>
</feature>
<feature type="transmembrane region" description="Helical" evidence="2">
    <location>
        <begin position="20"/>
        <end position="38"/>
    </location>
</feature>
<feature type="region of interest" description="Disordered" evidence="1">
    <location>
        <begin position="149"/>
        <end position="193"/>
    </location>
</feature>
<evidence type="ECO:0000256" key="1">
    <source>
        <dbReference type="SAM" id="MobiDB-lite"/>
    </source>
</evidence>
<dbReference type="EMBL" id="JAWQEG010002269">
    <property type="protein sequence ID" value="KAK3873057.1"/>
    <property type="molecule type" value="Genomic_DNA"/>
</dbReference>
<protein>
    <submittedName>
        <fullName evidence="3">Uncharacterized protein</fullName>
    </submittedName>
</protein>
<evidence type="ECO:0000313" key="3">
    <source>
        <dbReference type="EMBL" id="KAK3873057.1"/>
    </source>
</evidence>
<organism evidence="3 4">
    <name type="scientific">Petrolisthes cinctipes</name>
    <name type="common">Flat porcelain crab</name>
    <dbReference type="NCBI Taxonomy" id="88211"/>
    <lineage>
        <taxon>Eukaryota</taxon>
        <taxon>Metazoa</taxon>
        <taxon>Ecdysozoa</taxon>
        <taxon>Arthropoda</taxon>
        <taxon>Crustacea</taxon>
        <taxon>Multicrustacea</taxon>
        <taxon>Malacostraca</taxon>
        <taxon>Eumalacostraca</taxon>
        <taxon>Eucarida</taxon>
        <taxon>Decapoda</taxon>
        <taxon>Pleocyemata</taxon>
        <taxon>Anomura</taxon>
        <taxon>Galatheoidea</taxon>
        <taxon>Porcellanidae</taxon>
        <taxon>Petrolisthes</taxon>
    </lineage>
</organism>
<reference evidence="3" key="1">
    <citation type="submission" date="2023-10" db="EMBL/GenBank/DDBJ databases">
        <title>Genome assemblies of two species of porcelain crab, Petrolisthes cinctipes and Petrolisthes manimaculis (Anomura: Porcellanidae).</title>
        <authorList>
            <person name="Angst P."/>
        </authorList>
    </citation>
    <scope>NUCLEOTIDE SEQUENCE</scope>
    <source>
        <strain evidence="3">PB745_01</strain>
        <tissue evidence="3">Gill</tissue>
    </source>
</reference>
<dbReference type="AlphaFoldDB" id="A0AAE1FF31"/>
<evidence type="ECO:0000313" key="4">
    <source>
        <dbReference type="Proteomes" id="UP001286313"/>
    </source>
</evidence>
<sequence>MHAFTETDNGSGLQMASPAVRVLVLVVMVLVLVLVTEGQTQQEGGPRRNNQIFLDDRPFSHFRPRVPNSHLNRFLPGGPPRSSSLSYPDEGTGHLPLNPRPNFDNVDFRPHQEELKNPDGGAVEGDRVDFADIFRGGKALTVITTWRGKDQRCNRSPQQNQSTTKPNHRIPSSSPATSRKSSRRGKRKTVKHNYRFQVLSRNTWKEKYWKRRKRRCTLQTHRQRKRE</sequence>
<accession>A0AAE1FF31</accession>
<gene>
    <name evidence="3" type="ORF">Pcinc_021908</name>
</gene>
<keyword evidence="2" id="KW-0812">Transmembrane</keyword>
<proteinExistence type="predicted"/>
<feature type="compositionally biased region" description="Basic residues" evidence="1">
    <location>
        <begin position="180"/>
        <end position="193"/>
    </location>
</feature>
<keyword evidence="2" id="KW-0472">Membrane</keyword>
<comment type="caution">
    <text evidence="3">The sequence shown here is derived from an EMBL/GenBank/DDBJ whole genome shotgun (WGS) entry which is preliminary data.</text>
</comment>
<dbReference type="Proteomes" id="UP001286313">
    <property type="component" value="Unassembled WGS sequence"/>
</dbReference>
<name>A0AAE1FF31_PETCI</name>
<keyword evidence="4" id="KW-1185">Reference proteome</keyword>
<feature type="compositionally biased region" description="Basic and acidic residues" evidence="1">
    <location>
        <begin position="106"/>
        <end position="117"/>
    </location>
</feature>
<feature type="region of interest" description="Disordered" evidence="1">
    <location>
        <begin position="65"/>
        <end position="124"/>
    </location>
</feature>
<keyword evidence="2" id="KW-1133">Transmembrane helix</keyword>
<evidence type="ECO:0000256" key="2">
    <source>
        <dbReference type="SAM" id="Phobius"/>
    </source>
</evidence>